<feature type="binding site" evidence="6">
    <location>
        <position position="190"/>
    </location>
    <ligand>
        <name>Mg(2+)</name>
        <dbReference type="ChEBI" id="CHEBI:18420"/>
    </ligand>
</feature>
<evidence type="ECO:0000256" key="3">
    <source>
        <dbReference type="ARBA" id="ARBA00022842"/>
    </source>
</evidence>
<dbReference type="InterPro" id="IPR034603">
    <property type="entry name" value="Dipeptide_epimerase"/>
</dbReference>
<dbReference type="EC" id="5.1.1.-" evidence="7"/>
<dbReference type="Gene3D" id="3.30.390.10">
    <property type="entry name" value="Enolase-like, N-terminal domain"/>
    <property type="match status" value="1"/>
</dbReference>
<dbReference type="STRING" id="623281.SAMN05421747_115113"/>
<dbReference type="OrthoDB" id="9775391at2"/>
<dbReference type="SUPFAM" id="SSF54826">
    <property type="entry name" value="Enolase N-terminal domain-like"/>
    <property type="match status" value="1"/>
</dbReference>
<dbReference type="GO" id="GO:0006518">
    <property type="term" value="P:peptide metabolic process"/>
    <property type="evidence" value="ECO:0007669"/>
    <property type="project" value="UniProtKB-ARBA"/>
</dbReference>
<dbReference type="RefSeq" id="WP_090974420.1">
    <property type="nucleotide sequence ID" value="NZ_FOLL01000015.1"/>
</dbReference>
<evidence type="ECO:0000256" key="7">
    <source>
        <dbReference type="RuleBase" id="RU366006"/>
    </source>
</evidence>
<dbReference type="PANTHER" id="PTHR48073:SF2">
    <property type="entry name" value="O-SUCCINYLBENZOATE SYNTHASE"/>
    <property type="match status" value="1"/>
</dbReference>
<dbReference type="InterPro" id="IPR018110">
    <property type="entry name" value="Mandel_Rmase/mucon_lact_enz_CS"/>
</dbReference>
<evidence type="ECO:0000256" key="1">
    <source>
        <dbReference type="ARBA" id="ARBA00008031"/>
    </source>
</evidence>
<dbReference type="InterPro" id="IPR029065">
    <property type="entry name" value="Enolase_C-like"/>
</dbReference>
<feature type="active site" description="Proton acceptor; specific for (R)-substrate epimerization" evidence="5">
    <location>
        <position position="162"/>
    </location>
</feature>
<keyword evidence="4 7" id="KW-0413">Isomerase</keyword>
<dbReference type="Proteomes" id="UP000199577">
    <property type="component" value="Unassembled WGS sequence"/>
</dbReference>
<comment type="similarity">
    <text evidence="1 7">Belongs to the mandelate racemase/muconate lactonizing enzyme family.</text>
</comment>
<dbReference type="Pfam" id="PF02746">
    <property type="entry name" value="MR_MLE_N"/>
    <property type="match status" value="1"/>
</dbReference>
<evidence type="ECO:0000313" key="9">
    <source>
        <dbReference type="EMBL" id="SFC59227.1"/>
    </source>
</evidence>
<dbReference type="InterPro" id="IPR036849">
    <property type="entry name" value="Enolase-like_C_sf"/>
</dbReference>
<dbReference type="SFLD" id="SFLDG00180">
    <property type="entry name" value="muconate_cycloisomerase"/>
    <property type="match status" value="1"/>
</dbReference>
<protein>
    <recommendedName>
        <fullName evidence="7">Dipeptide epimerase</fullName>
        <ecNumber evidence="7">5.1.1.-</ecNumber>
    </recommendedName>
</protein>
<evidence type="ECO:0000256" key="2">
    <source>
        <dbReference type="ARBA" id="ARBA00022723"/>
    </source>
</evidence>
<feature type="binding site" evidence="6">
    <location>
        <position position="241"/>
    </location>
    <ligand>
        <name>Mg(2+)</name>
        <dbReference type="ChEBI" id="CHEBI:18420"/>
    </ligand>
</feature>
<feature type="binding site" evidence="6">
    <location>
        <position position="216"/>
    </location>
    <ligand>
        <name>Mg(2+)</name>
        <dbReference type="ChEBI" id="CHEBI:18420"/>
    </ligand>
</feature>
<dbReference type="GO" id="GO:0016855">
    <property type="term" value="F:racemase and epimerase activity, acting on amino acids and derivatives"/>
    <property type="evidence" value="ECO:0007669"/>
    <property type="project" value="UniProtKB-UniRule"/>
</dbReference>
<proteinExistence type="inferred from homology"/>
<organism evidence="9 10">
    <name type="scientific">Parapedobacter composti</name>
    <dbReference type="NCBI Taxonomy" id="623281"/>
    <lineage>
        <taxon>Bacteria</taxon>
        <taxon>Pseudomonadati</taxon>
        <taxon>Bacteroidota</taxon>
        <taxon>Sphingobacteriia</taxon>
        <taxon>Sphingobacteriales</taxon>
        <taxon>Sphingobacteriaceae</taxon>
        <taxon>Parapedobacter</taxon>
    </lineage>
</organism>
<dbReference type="InterPro" id="IPR029017">
    <property type="entry name" value="Enolase-like_N"/>
</dbReference>
<reference evidence="9 10" key="1">
    <citation type="submission" date="2016-10" db="EMBL/GenBank/DDBJ databases">
        <authorList>
            <person name="de Groot N.N."/>
        </authorList>
    </citation>
    <scope>NUCLEOTIDE SEQUENCE [LARGE SCALE GENOMIC DNA]</scope>
    <source>
        <strain evidence="9 10">DSM 22900</strain>
    </source>
</reference>
<keyword evidence="10" id="KW-1185">Reference proteome</keyword>
<keyword evidence="2 6" id="KW-0479">Metal-binding</keyword>
<dbReference type="AlphaFoldDB" id="A0A1I1KEJ7"/>
<gene>
    <name evidence="9" type="ORF">SAMN05421747_115113</name>
</gene>
<dbReference type="SFLD" id="SFLDS00001">
    <property type="entry name" value="Enolase"/>
    <property type="match status" value="1"/>
</dbReference>
<dbReference type="SMART" id="SM00922">
    <property type="entry name" value="MR_MLE"/>
    <property type="match status" value="1"/>
</dbReference>
<dbReference type="CDD" id="cd03319">
    <property type="entry name" value="L-Ala-DL-Glu_epimerase"/>
    <property type="match status" value="1"/>
</dbReference>
<dbReference type="EMBL" id="FOLL01000015">
    <property type="protein sequence ID" value="SFC59227.1"/>
    <property type="molecule type" value="Genomic_DNA"/>
</dbReference>
<name>A0A1I1KEJ7_9SPHI</name>
<evidence type="ECO:0000256" key="4">
    <source>
        <dbReference type="ARBA" id="ARBA00023235"/>
    </source>
</evidence>
<evidence type="ECO:0000256" key="6">
    <source>
        <dbReference type="PIRSR" id="PIRSR634603-3"/>
    </source>
</evidence>
<comment type="cofactor">
    <cofactor evidence="6 7">
        <name>Mg(2+)</name>
        <dbReference type="ChEBI" id="CHEBI:18420"/>
    </cofactor>
    <text evidence="6 7">Binds 1 Mg(2+) ion per subunit.</text>
</comment>
<evidence type="ECO:0000313" key="10">
    <source>
        <dbReference type="Proteomes" id="UP000199577"/>
    </source>
</evidence>
<sequence>MKIQSAHAYKKFLRLKRPYTIARSTISNVEMVFLEVVLENGMVGIGSSSTDVEVVGESADDTLANLNQGLDDLLVGRDIRMFLGLIDEVRQIFPAQPGTQAAVDLALHDAFGKWAAIPVVDFYGRHHVQLPTSVTIGIKGVTETLAEAQEYKTLGFRVLKVKTGLDVAEDAERIVKLRERFGDYFAIRVDANTGYSIPELLTFMEQVRGLDVELVEQPLPPGNEAAIRALPGDIRRMLAADESLKNARSAIELCQGEPYGIFNIKLMKCGGICGAMEIAAIARQCDIRLFWGCNDESRASITGALHAAFACPHTRYIDLDGSLDLAEDFVAGGFILQEGIMRLPDTPGLGLRLM</sequence>
<evidence type="ECO:0000259" key="8">
    <source>
        <dbReference type="SMART" id="SM00922"/>
    </source>
</evidence>
<keyword evidence="3 6" id="KW-0460">Magnesium</keyword>
<dbReference type="GO" id="GO:0009063">
    <property type="term" value="P:amino acid catabolic process"/>
    <property type="evidence" value="ECO:0007669"/>
    <property type="project" value="InterPro"/>
</dbReference>
<feature type="domain" description="Mandelate racemase/muconate lactonizing enzyme C-terminal" evidence="8">
    <location>
        <begin position="141"/>
        <end position="235"/>
    </location>
</feature>
<feature type="active site" description="Proton acceptor; specific for (S)-substrate epimerization" evidence="5">
    <location>
        <position position="265"/>
    </location>
</feature>
<dbReference type="PROSITE" id="PS00909">
    <property type="entry name" value="MR_MLE_2"/>
    <property type="match status" value="1"/>
</dbReference>
<dbReference type="InterPro" id="IPR013341">
    <property type="entry name" value="Mandelate_racemase_N_dom"/>
</dbReference>
<evidence type="ECO:0000256" key="5">
    <source>
        <dbReference type="PIRSR" id="PIRSR634603-1"/>
    </source>
</evidence>
<dbReference type="Pfam" id="PF13378">
    <property type="entry name" value="MR_MLE_C"/>
    <property type="match status" value="1"/>
</dbReference>
<dbReference type="PANTHER" id="PTHR48073">
    <property type="entry name" value="O-SUCCINYLBENZOATE SYNTHASE-RELATED"/>
    <property type="match status" value="1"/>
</dbReference>
<dbReference type="InterPro" id="IPR013342">
    <property type="entry name" value="Mandelate_racemase_C"/>
</dbReference>
<dbReference type="SUPFAM" id="SSF51604">
    <property type="entry name" value="Enolase C-terminal domain-like"/>
    <property type="match status" value="1"/>
</dbReference>
<accession>A0A1I1KEJ7</accession>
<dbReference type="Gene3D" id="3.20.20.120">
    <property type="entry name" value="Enolase-like C-terminal domain"/>
    <property type="match status" value="1"/>
</dbReference>
<dbReference type="GO" id="GO:0000287">
    <property type="term" value="F:magnesium ion binding"/>
    <property type="evidence" value="ECO:0007669"/>
    <property type="project" value="UniProtKB-ARBA"/>
</dbReference>